<reference evidence="1" key="1">
    <citation type="submission" date="2019-08" db="EMBL/GenBank/DDBJ databases">
        <authorList>
            <person name="Kucharzyk K."/>
            <person name="Murdoch R.W."/>
            <person name="Higgins S."/>
            <person name="Loffler F."/>
        </authorList>
    </citation>
    <scope>NUCLEOTIDE SEQUENCE</scope>
</reference>
<organism evidence="1">
    <name type="scientific">bioreactor metagenome</name>
    <dbReference type="NCBI Taxonomy" id="1076179"/>
    <lineage>
        <taxon>unclassified sequences</taxon>
        <taxon>metagenomes</taxon>
        <taxon>ecological metagenomes</taxon>
    </lineage>
</organism>
<dbReference type="AlphaFoldDB" id="A0A645EWH9"/>
<comment type="caution">
    <text evidence="1">The sequence shown here is derived from an EMBL/GenBank/DDBJ whole genome shotgun (WGS) entry which is preliminary data.</text>
</comment>
<dbReference type="EMBL" id="VSSQ01050735">
    <property type="protein sequence ID" value="MPN04814.1"/>
    <property type="molecule type" value="Genomic_DNA"/>
</dbReference>
<name>A0A645EWH9_9ZZZZ</name>
<proteinExistence type="predicted"/>
<gene>
    <name evidence="1" type="ORF">SDC9_152062</name>
</gene>
<evidence type="ECO:0000313" key="1">
    <source>
        <dbReference type="EMBL" id="MPN04814.1"/>
    </source>
</evidence>
<protein>
    <submittedName>
        <fullName evidence="1">Uncharacterized protein</fullName>
    </submittedName>
</protein>
<sequence length="132" mass="14564">MKHNRVSGELELDEFHIAVQIHNRGIAGGGNGSFAKNKEVAGGCGTAQWAALKDLKRKELMIGIPVRASDPGLSDRRTSKCQNPVVFQEPDNRNRHQLFFVERFQNLVVSTPGGGTLDKALLSQTVQDVFHR</sequence>
<accession>A0A645EWH9</accession>